<evidence type="ECO:0000313" key="2">
    <source>
        <dbReference type="Proteomes" id="UP000887013"/>
    </source>
</evidence>
<dbReference type="EMBL" id="BMAW01023996">
    <property type="protein sequence ID" value="GFT85842.1"/>
    <property type="molecule type" value="Genomic_DNA"/>
</dbReference>
<feature type="non-terminal residue" evidence="1">
    <location>
        <position position="57"/>
    </location>
</feature>
<accession>A0A8X6PVT2</accession>
<name>A0A8X6PVT2_NEPPI</name>
<reference evidence="1" key="1">
    <citation type="submission" date="2020-08" db="EMBL/GenBank/DDBJ databases">
        <title>Multicomponent nature underlies the extraordinary mechanical properties of spider dragline silk.</title>
        <authorList>
            <person name="Kono N."/>
            <person name="Nakamura H."/>
            <person name="Mori M."/>
            <person name="Yoshida Y."/>
            <person name="Ohtoshi R."/>
            <person name="Malay A.D."/>
            <person name="Moran D.A.P."/>
            <person name="Tomita M."/>
            <person name="Numata K."/>
            <person name="Arakawa K."/>
        </authorList>
    </citation>
    <scope>NUCLEOTIDE SEQUENCE</scope>
</reference>
<keyword evidence="2" id="KW-1185">Reference proteome</keyword>
<proteinExistence type="predicted"/>
<organism evidence="1 2">
    <name type="scientific">Nephila pilipes</name>
    <name type="common">Giant wood spider</name>
    <name type="synonym">Nephila maculata</name>
    <dbReference type="NCBI Taxonomy" id="299642"/>
    <lineage>
        <taxon>Eukaryota</taxon>
        <taxon>Metazoa</taxon>
        <taxon>Ecdysozoa</taxon>
        <taxon>Arthropoda</taxon>
        <taxon>Chelicerata</taxon>
        <taxon>Arachnida</taxon>
        <taxon>Araneae</taxon>
        <taxon>Araneomorphae</taxon>
        <taxon>Entelegynae</taxon>
        <taxon>Araneoidea</taxon>
        <taxon>Nephilidae</taxon>
        <taxon>Nephila</taxon>
    </lineage>
</organism>
<dbReference type="Proteomes" id="UP000887013">
    <property type="component" value="Unassembled WGS sequence"/>
</dbReference>
<sequence>MIVTGSGSRVVKILSSLSGGNVSVKLSVRIGNPLKIRRTKIVVWGHDASSALYAEWG</sequence>
<comment type="caution">
    <text evidence="1">The sequence shown here is derived from an EMBL/GenBank/DDBJ whole genome shotgun (WGS) entry which is preliminary data.</text>
</comment>
<gene>
    <name evidence="1" type="ORF">NPIL_402251</name>
</gene>
<protein>
    <submittedName>
        <fullName evidence="1">Uncharacterized protein</fullName>
    </submittedName>
</protein>
<evidence type="ECO:0000313" key="1">
    <source>
        <dbReference type="EMBL" id="GFT85842.1"/>
    </source>
</evidence>
<dbReference type="AlphaFoldDB" id="A0A8X6PVT2"/>